<accession>A0ABD1ZT66</accession>
<feature type="region of interest" description="Disordered" evidence="1">
    <location>
        <begin position="1"/>
        <end position="59"/>
    </location>
</feature>
<feature type="compositionally biased region" description="Basic and acidic residues" evidence="1">
    <location>
        <begin position="17"/>
        <end position="52"/>
    </location>
</feature>
<dbReference type="EMBL" id="JBHFFA010000001">
    <property type="protein sequence ID" value="KAL2653524.1"/>
    <property type="molecule type" value="Genomic_DNA"/>
</dbReference>
<keyword evidence="3" id="KW-1185">Reference proteome</keyword>
<dbReference type="Proteomes" id="UP001605036">
    <property type="component" value="Unassembled WGS sequence"/>
</dbReference>
<comment type="caution">
    <text evidence="2">The sequence shown here is derived from an EMBL/GenBank/DDBJ whole genome shotgun (WGS) entry which is preliminary data.</text>
</comment>
<protein>
    <submittedName>
        <fullName evidence="2">Uncharacterized protein</fullName>
    </submittedName>
</protein>
<sequence length="106" mass="11969">MKRLQDGSSLRFGYVTSDRHEGEERRSNRGKHYSPEGNDREEDRESKLDSERGISTVELSQRQSLSNRSFLLFAGSANSASGRSNSVVRRSVFGSILRFIQQLGSE</sequence>
<evidence type="ECO:0000313" key="3">
    <source>
        <dbReference type="Proteomes" id="UP001605036"/>
    </source>
</evidence>
<dbReference type="AlphaFoldDB" id="A0ABD1ZT66"/>
<gene>
    <name evidence="2" type="ORF">R1flu_021652</name>
</gene>
<organism evidence="2 3">
    <name type="scientific">Riccia fluitans</name>
    <dbReference type="NCBI Taxonomy" id="41844"/>
    <lineage>
        <taxon>Eukaryota</taxon>
        <taxon>Viridiplantae</taxon>
        <taxon>Streptophyta</taxon>
        <taxon>Embryophyta</taxon>
        <taxon>Marchantiophyta</taxon>
        <taxon>Marchantiopsida</taxon>
        <taxon>Marchantiidae</taxon>
        <taxon>Marchantiales</taxon>
        <taxon>Ricciaceae</taxon>
        <taxon>Riccia</taxon>
    </lineage>
</organism>
<reference evidence="2 3" key="1">
    <citation type="submission" date="2024-09" db="EMBL/GenBank/DDBJ databases">
        <title>Chromosome-scale assembly of Riccia fluitans.</title>
        <authorList>
            <person name="Paukszto L."/>
            <person name="Sawicki J."/>
            <person name="Karawczyk K."/>
            <person name="Piernik-Szablinska J."/>
            <person name="Szczecinska M."/>
            <person name="Mazdziarz M."/>
        </authorList>
    </citation>
    <scope>NUCLEOTIDE SEQUENCE [LARGE SCALE GENOMIC DNA]</scope>
    <source>
        <strain evidence="2">Rf_01</strain>
        <tissue evidence="2">Aerial parts of the thallus</tissue>
    </source>
</reference>
<evidence type="ECO:0000256" key="1">
    <source>
        <dbReference type="SAM" id="MobiDB-lite"/>
    </source>
</evidence>
<proteinExistence type="predicted"/>
<evidence type="ECO:0000313" key="2">
    <source>
        <dbReference type="EMBL" id="KAL2653524.1"/>
    </source>
</evidence>
<name>A0ABD1ZT66_9MARC</name>